<keyword evidence="1" id="KW-0328">Glycosyltransferase</keyword>
<dbReference type="InterPro" id="IPR004629">
    <property type="entry name" value="WecG_TagA_CpsF"/>
</dbReference>
<evidence type="ECO:0000256" key="1">
    <source>
        <dbReference type="ARBA" id="ARBA00022676"/>
    </source>
</evidence>
<reference evidence="3" key="2">
    <citation type="submission" date="2022-09" db="EMBL/GenBank/DDBJ databases">
        <title>Genome-inferred correspondence between phylogeny and metabolic traits in the wild Drosophila gut microbiome.</title>
        <authorList>
            <person name="Bueno E."/>
            <person name="Blow F."/>
            <person name="Douglas A.E."/>
        </authorList>
    </citation>
    <scope>NUCLEOTIDE SEQUENCE</scope>
    <source>
        <strain evidence="3">Dm-2019-70</strain>
    </source>
</reference>
<dbReference type="EMBL" id="JAERKF010000005">
    <property type="protein sequence ID" value="MBS1010246.1"/>
    <property type="molecule type" value="Genomic_DNA"/>
</dbReference>
<dbReference type="PANTHER" id="PTHR34136">
    <property type="match status" value="1"/>
</dbReference>
<proteinExistence type="predicted"/>
<accession>A0A1X0XQ74</accession>
<evidence type="ECO:0000313" key="4">
    <source>
        <dbReference type="Proteomes" id="UP000676478"/>
    </source>
</evidence>
<dbReference type="GO" id="GO:0016758">
    <property type="term" value="F:hexosyltransferase activity"/>
    <property type="evidence" value="ECO:0007669"/>
    <property type="project" value="TreeGrafter"/>
</dbReference>
<evidence type="ECO:0000313" key="3">
    <source>
        <dbReference type="EMBL" id="MBS1010246.1"/>
    </source>
</evidence>
<dbReference type="Pfam" id="PF03808">
    <property type="entry name" value="Glyco_tran_WecG"/>
    <property type="match status" value="1"/>
</dbReference>
<dbReference type="AlphaFoldDB" id="A0A1X0XQ74"/>
<dbReference type="CDD" id="cd06533">
    <property type="entry name" value="Glyco_transf_WecG_TagA"/>
    <property type="match status" value="1"/>
</dbReference>
<dbReference type="NCBIfam" id="TIGR00696">
    <property type="entry name" value="wecG_tagA_cpsF"/>
    <property type="match status" value="1"/>
</dbReference>
<dbReference type="RefSeq" id="WP_069359878.1">
    <property type="nucleotide sequence ID" value="NZ_CAKMAP010000001.1"/>
</dbReference>
<evidence type="ECO:0000256" key="2">
    <source>
        <dbReference type="ARBA" id="ARBA00022679"/>
    </source>
</evidence>
<dbReference type="Proteomes" id="UP000676478">
    <property type="component" value="Unassembled WGS sequence"/>
</dbReference>
<gene>
    <name evidence="3" type="ORF">JK167_05295</name>
</gene>
<dbReference type="PANTHER" id="PTHR34136:SF1">
    <property type="entry name" value="UDP-N-ACETYL-D-MANNOSAMINURONIC ACID TRANSFERASE"/>
    <property type="match status" value="1"/>
</dbReference>
<comment type="caution">
    <text evidence="3">The sequence shown here is derived from an EMBL/GenBank/DDBJ whole genome shotgun (WGS) entry which is preliminary data.</text>
</comment>
<reference evidence="3" key="1">
    <citation type="submission" date="2020-12" db="EMBL/GenBank/DDBJ databases">
        <authorList>
            <person name="Mcmullen J.G."/>
        </authorList>
    </citation>
    <scope>NUCLEOTIDE SEQUENCE</scope>
    <source>
        <strain evidence="3">Dm-2019-70</strain>
    </source>
</reference>
<sequence length="259" mass="29406">MRLGKLNKKKIDVLGVSFDALTMDETVELVQRYISRHVGAHLLGVNADKILAIEKDKRLDKIVHSADIINADGASVILASKVLNTPLPERVAGIDLMQRLLDTAAKNGNSVYFIGARNEVVSEMVKRLMQKYQNLIISGYRDGYFDESCWKDIATKLKKSRTDIVFIGITSPLKEYFIDYLLSEGVPSILMGVGGSFDVLAGKVRRAPVWMQKINLEWLYRVYQEPRRLFMRYFIGNSRFIIKVIRSKFLKNDGNGEDV</sequence>
<organism evidence="3 4">
    <name type="scientific">Levilactobacillus brevis</name>
    <name type="common">Lactobacillus brevis</name>
    <dbReference type="NCBI Taxonomy" id="1580"/>
    <lineage>
        <taxon>Bacteria</taxon>
        <taxon>Bacillati</taxon>
        <taxon>Bacillota</taxon>
        <taxon>Bacilli</taxon>
        <taxon>Lactobacillales</taxon>
        <taxon>Lactobacillaceae</taxon>
        <taxon>Levilactobacillus</taxon>
    </lineage>
</organism>
<name>A0A1X0XQ74_LEVBR</name>
<protein>
    <submittedName>
        <fullName evidence="3">WecB/TagA/CpsF family glycosyltransferase</fullName>
    </submittedName>
</protein>
<keyword evidence="2" id="KW-0808">Transferase</keyword>